<evidence type="ECO:0000256" key="1">
    <source>
        <dbReference type="SAM" id="Phobius"/>
    </source>
</evidence>
<dbReference type="AlphaFoldDB" id="A0A832W3G8"/>
<reference evidence="2" key="1">
    <citation type="journal article" date="2020" name="bioRxiv">
        <title>A rank-normalized archaeal taxonomy based on genome phylogeny resolves widespread incomplete and uneven classifications.</title>
        <authorList>
            <person name="Rinke C."/>
            <person name="Chuvochina M."/>
            <person name="Mussig A.J."/>
            <person name="Chaumeil P.-A."/>
            <person name="Waite D.W."/>
            <person name="Whitman W.B."/>
            <person name="Parks D.H."/>
            <person name="Hugenholtz P."/>
        </authorList>
    </citation>
    <scope>NUCLEOTIDE SEQUENCE</scope>
    <source>
        <strain evidence="2">UBA8839</strain>
    </source>
</reference>
<dbReference type="EMBL" id="DUJP01000002">
    <property type="protein sequence ID" value="HII45909.1"/>
    <property type="molecule type" value="Genomic_DNA"/>
</dbReference>
<dbReference type="RefSeq" id="WP_011008743.1">
    <property type="nucleotide sequence ID" value="NZ_DUJP01000002.1"/>
</dbReference>
<evidence type="ECO:0008006" key="4">
    <source>
        <dbReference type="Google" id="ProtNLM"/>
    </source>
</evidence>
<proteinExistence type="predicted"/>
<accession>A0A832W3G8</accession>
<dbReference type="GeneID" id="1464616"/>
<evidence type="ECO:0000313" key="2">
    <source>
        <dbReference type="EMBL" id="HII45909.1"/>
    </source>
</evidence>
<keyword evidence="1" id="KW-1133">Transmembrane helix</keyword>
<sequence length="97" mass="10365">MRGDHLYANVLLYVYLAGLLLAIVATGLEGLGKIEDLFAGKKDVEMGILARLSTYILTLAVPVALIIMLSTDRDKATALFIFAILAAIIMATVLKVG</sequence>
<name>A0A832W3G8_9CREN</name>
<feature type="transmembrane region" description="Helical" evidence="1">
    <location>
        <begin position="6"/>
        <end position="28"/>
    </location>
</feature>
<keyword evidence="1" id="KW-0472">Membrane</keyword>
<comment type="caution">
    <text evidence="2">The sequence shown here is derived from an EMBL/GenBank/DDBJ whole genome shotgun (WGS) entry which is preliminary data.</text>
</comment>
<keyword evidence="1" id="KW-0812">Transmembrane</keyword>
<evidence type="ECO:0000313" key="3">
    <source>
        <dbReference type="Proteomes" id="UP000651120"/>
    </source>
</evidence>
<feature type="transmembrane region" description="Helical" evidence="1">
    <location>
        <begin position="76"/>
        <end position="94"/>
    </location>
</feature>
<dbReference type="Proteomes" id="UP000651120">
    <property type="component" value="Unassembled WGS sequence"/>
</dbReference>
<gene>
    <name evidence="2" type="ORF">HA333_00090</name>
</gene>
<protein>
    <recommendedName>
        <fullName evidence="4">DUF1634 domain-containing protein</fullName>
    </recommendedName>
</protein>
<feature type="transmembrane region" description="Helical" evidence="1">
    <location>
        <begin position="48"/>
        <end position="70"/>
    </location>
</feature>
<organism evidence="2 3">
    <name type="scientific">Pyrobaculum aerophilum</name>
    <dbReference type="NCBI Taxonomy" id="13773"/>
    <lineage>
        <taxon>Archaea</taxon>
        <taxon>Thermoproteota</taxon>
        <taxon>Thermoprotei</taxon>
        <taxon>Thermoproteales</taxon>
        <taxon>Thermoproteaceae</taxon>
        <taxon>Pyrobaculum</taxon>
    </lineage>
</organism>